<name>A0A9W7EH30_9STRA</name>
<feature type="transmembrane region" description="Helical" evidence="15">
    <location>
        <begin position="280"/>
        <end position="303"/>
    </location>
</feature>
<organism evidence="16 17">
    <name type="scientific">Triparma retinervis</name>
    <dbReference type="NCBI Taxonomy" id="2557542"/>
    <lineage>
        <taxon>Eukaryota</taxon>
        <taxon>Sar</taxon>
        <taxon>Stramenopiles</taxon>
        <taxon>Ochrophyta</taxon>
        <taxon>Bolidophyceae</taxon>
        <taxon>Parmales</taxon>
        <taxon>Triparmaceae</taxon>
        <taxon>Triparma</taxon>
    </lineage>
</organism>
<feature type="transmembrane region" description="Helical" evidence="15">
    <location>
        <begin position="517"/>
        <end position="540"/>
    </location>
</feature>
<keyword evidence="7" id="KW-0808">Transferase</keyword>
<feature type="transmembrane region" description="Helical" evidence="15">
    <location>
        <begin position="344"/>
        <end position="364"/>
    </location>
</feature>
<keyword evidence="11 15" id="KW-1133">Transmembrane helix</keyword>
<evidence type="ECO:0000313" key="17">
    <source>
        <dbReference type="Proteomes" id="UP001165082"/>
    </source>
</evidence>
<dbReference type="OrthoDB" id="412182at2759"/>
<dbReference type="InterPro" id="IPR052290">
    <property type="entry name" value="Sphingo_C9-MT"/>
</dbReference>
<sequence length="947" mass="105032">MGLLTDSVFQKRESWGYVYILLIRGSSWTTWVFLSVAILKLANNSVNCSAKGFEMGWNATMNRTQTEDEANMYEIDCVDEVDFFGKAMTPSTTIPYITSIGLVISTVITPIIGTVIDRTTHRKAITFASIGVFIAVNAAQALISDGTWKFMLLLQHIVARIAFSIHVCCVAAYCTEIAESEHEIIALQSAGRVFETGAMVATLFCIIIGSTVFGFGKDVVATAIFGQIFSTVLCIPFFVMSHARIEERAALNKTSGGLITSGFSRLAKTAKLLWQENRHVLQFLVGLSFNDGGNGNVFVLFPIYAMLQVKLENPALFTGIAMIICIPGAMLTKSLASKFGIRRQLGNILLSNAGITVFLVLAAYKEGQTLFILVVAILYGLTMGGTYPMQKGLYMRLIPAGQEVEYQGLYQFFSTLLSPVPLAWFVYCEDSKFGGEADSMRFGMLALALFFVVAFVLESALLNETQAVENAKKTMHLRLRPTIMVGKKVGADLAKMPANEKIALGNKLSRYWTCPGSVLNITIIGSILASAGGAAAAVAMGKRQYAPIPLLTVILGYELKHRMTPSAPLQSKYITGGRKIPAATLTTLYLDDAIEFNMDVLEALESIDDFVCYMPSWPTIKFLLLQLFPNSNNSSLKDKKTTKREIADHYDRGNDFFNAFLGPRMIYTSAVFETAEDTLETAQDNKMRKICENVRLKKGDRFLDIGCGWGTLVGYAYRNFQACATGVTLSKEGAKWSSDNNKPKEPTPGKGSVDFLVTDYRDIPDGEKFNAISSVEMAEHVGLANFQTYLNKVKTNLEDDGAFYMQVAGLRKGSDWKDIAWGIFMAQYIFPGADASTPLNWYVNELEQAGMEIESIENVGIHYSLTLHEWYKNWMRNEPEIIKKYPASLCRLWRIFLAWSTIASRRGTATCWMITSHKVTDKFDRSKTISDKAANWKEAAKFPVFKK</sequence>
<dbReference type="InterPro" id="IPR024671">
    <property type="entry name" value="Atg22-like"/>
</dbReference>
<dbReference type="GO" id="GO:0008168">
    <property type="term" value="F:methyltransferase activity"/>
    <property type="evidence" value="ECO:0007669"/>
    <property type="project" value="UniProtKB-KW"/>
</dbReference>
<evidence type="ECO:0000256" key="10">
    <source>
        <dbReference type="ARBA" id="ARBA00022919"/>
    </source>
</evidence>
<keyword evidence="13 15" id="KW-0472">Membrane</keyword>
<evidence type="ECO:0000256" key="9">
    <source>
        <dbReference type="ARBA" id="ARBA00022692"/>
    </source>
</evidence>
<evidence type="ECO:0000256" key="11">
    <source>
        <dbReference type="ARBA" id="ARBA00022989"/>
    </source>
</evidence>
<evidence type="ECO:0000256" key="4">
    <source>
        <dbReference type="ARBA" id="ARBA00006978"/>
    </source>
</evidence>
<dbReference type="SUPFAM" id="SSF103473">
    <property type="entry name" value="MFS general substrate transporter"/>
    <property type="match status" value="1"/>
</dbReference>
<gene>
    <name evidence="16" type="ORF">TrRE_jg9575</name>
</gene>
<proteinExistence type="inferred from homology"/>
<protein>
    <recommendedName>
        <fullName evidence="14">sphingolipid C(9)-methyltransferase</fullName>
        <ecNumber evidence="14">2.1.1.317</ecNumber>
    </recommendedName>
</protein>
<keyword evidence="12" id="KW-0443">Lipid metabolism</keyword>
<dbReference type="InterPro" id="IPR036259">
    <property type="entry name" value="MFS_trans_sf"/>
</dbReference>
<evidence type="ECO:0000256" key="12">
    <source>
        <dbReference type="ARBA" id="ARBA00023098"/>
    </source>
</evidence>
<keyword evidence="9 15" id="KW-0812">Transmembrane</keyword>
<feature type="transmembrane region" description="Helical" evidence="15">
    <location>
        <begin position="93"/>
        <end position="112"/>
    </location>
</feature>
<keyword evidence="5" id="KW-0444">Lipid biosynthesis</keyword>
<comment type="caution">
    <text evidence="16">The sequence shown here is derived from an EMBL/GenBank/DDBJ whole genome shotgun (WGS) entry which is preliminary data.</text>
</comment>
<comment type="similarity">
    <text evidence="4">Belongs to the ATG22 family.</text>
</comment>
<dbReference type="EC" id="2.1.1.317" evidence="14"/>
<comment type="subcellular location">
    <subcellularLocation>
        <location evidence="1">Membrane</location>
        <topology evidence="1">Multi-pass membrane protein</topology>
    </subcellularLocation>
</comment>
<dbReference type="AlphaFoldDB" id="A0A9W7EH30"/>
<dbReference type="InterPro" id="IPR029063">
    <property type="entry name" value="SAM-dependent_MTases_sf"/>
</dbReference>
<dbReference type="PANTHER" id="PTHR45197">
    <property type="entry name" value="SYNTHASE, PUTATIVE (AFU_ORTHOLOGUE AFUA_7G04190)-RELATED"/>
    <property type="match status" value="1"/>
</dbReference>
<evidence type="ECO:0000256" key="14">
    <source>
        <dbReference type="ARBA" id="ARBA00039020"/>
    </source>
</evidence>
<dbReference type="SUPFAM" id="SSF53335">
    <property type="entry name" value="S-adenosyl-L-methionine-dependent methyltransferases"/>
    <property type="match status" value="1"/>
</dbReference>
<evidence type="ECO:0000313" key="16">
    <source>
        <dbReference type="EMBL" id="GMH76438.1"/>
    </source>
</evidence>
<dbReference type="Pfam" id="PF11700">
    <property type="entry name" value="ATG22"/>
    <property type="match status" value="1"/>
</dbReference>
<feature type="transmembrane region" description="Helical" evidence="15">
    <location>
        <begin position="439"/>
        <end position="457"/>
    </location>
</feature>
<evidence type="ECO:0000256" key="13">
    <source>
        <dbReference type="ARBA" id="ARBA00023136"/>
    </source>
</evidence>
<dbReference type="GO" id="GO:0006665">
    <property type="term" value="P:sphingolipid metabolic process"/>
    <property type="evidence" value="ECO:0007669"/>
    <property type="project" value="UniProtKB-KW"/>
</dbReference>
<comment type="pathway">
    <text evidence="3">Sphingolipid metabolism.</text>
</comment>
<dbReference type="CDD" id="cd02440">
    <property type="entry name" value="AdoMet_MTases"/>
    <property type="match status" value="1"/>
</dbReference>
<dbReference type="GO" id="GO:0016020">
    <property type="term" value="C:membrane"/>
    <property type="evidence" value="ECO:0007669"/>
    <property type="project" value="UniProtKB-SubCell"/>
</dbReference>
<evidence type="ECO:0000256" key="8">
    <source>
        <dbReference type="ARBA" id="ARBA00022691"/>
    </source>
</evidence>
<feature type="transmembrane region" description="Helical" evidence="15">
    <location>
        <begin position="150"/>
        <end position="173"/>
    </location>
</feature>
<evidence type="ECO:0000256" key="5">
    <source>
        <dbReference type="ARBA" id="ARBA00022516"/>
    </source>
</evidence>
<keyword evidence="10" id="KW-0746">Sphingolipid metabolism</keyword>
<feature type="transmembrane region" description="Helical" evidence="15">
    <location>
        <begin position="408"/>
        <end position="427"/>
    </location>
</feature>
<dbReference type="GO" id="GO:0032259">
    <property type="term" value="P:methylation"/>
    <property type="evidence" value="ECO:0007669"/>
    <property type="project" value="UniProtKB-KW"/>
</dbReference>
<keyword evidence="17" id="KW-1185">Reference proteome</keyword>
<dbReference type="Gene3D" id="1.20.1250.20">
    <property type="entry name" value="MFS general substrate transporter like domains"/>
    <property type="match status" value="2"/>
</dbReference>
<evidence type="ECO:0000256" key="3">
    <source>
        <dbReference type="ARBA" id="ARBA00004991"/>
    </source>
</evidence>
<evidence type="ECO:0000256" key="6">
    <source>
        <dbReference type="ARBA" id="ARBA00022603"/>
    </source>
</evidence>
<dbReference type="EMBL" id="BRXZ01001676">
    <property type="protein sequence ID" value="GMH76438.1"/>
    <property type="molecule type" value="Genomic_DNA"/>
</dbReference>
<dbReference type="Pfam" id="PF02353">
    <property type="entry name" value="CMAS"/>
    <property type="match status" value="1"/>
</dbReference>
<evidence type="ECO:0000256" key="15">
    <source>
        <dbReference type="SAM" id="Phobius"/>
    </source>
</evidence>
<evidence type="ECO:0000256" key="2">
    <source>
        <dbReference type="ARBA" id="ARBA00004760"/>
    </source>
</evidence>
<comment type="pathway">
    <text evidence="2">Lipid metabolism; sphingolipid metabolism.</text>
</comment>
<keyword evidence="8" id="KW-0949">S-adenosyl-L-methionine</keyword>
<feature type="transmembrane region" description="Helical" evidence="15">
    <location>
        <begin position="193"/>
        <end position="213"/>
    </location>
</feature>
<dbReference type="Proteomes" id="UP001165082">
    <property type="component" value="Unassembled WGS sequence"/>
</dbReference>
<feature type="transmembrane region" description="Helical" evidence="15">
    <location>
        <begin position="124"/>
        <end position="144"/>
    </location>
</feature>
<feature type="transmembrane region" description="Helical" evidence="15">
    <location>
        <begin position="17"/>
        <end position="39"/>
    </location>
</feature>
<accession>A0A9W7EH30</accession>
<dbReference type="PANTHER" id="PTHR45197:SF1">
    <property type="entry name" value="SPHINGOLIPID C9-METHYLTRANSFERASE A-RELATED"/>
    <property type="match status" value="1"/>
</dbReference>
<evidence type="ECO:0000256" key="7">
    <source>
        <dbReference type="ARBA" id="ARBA00022679"/>
    </source>
</evidence>
<evidence type="ECO:0000256" key="1">
    <source>
        <dbReference type="ARBA" id="ARBA00004141"/>
    </source>
</evidence>
<feature type="transmembrane region" description="Helical" evidence="15">
    <location>
        <begin position="219"/>
        <end position="239"/>
    </location>
</feature>
<feature type="transmembrane region" description="Helical" evidence="15">
    <location>
        <begin position="370"/>
        <end position="387"/>
    </location>
</feature>
<dbReference type="Gene3D" id="3.40.50.150">
    <property type="entry name" value="Vaccinia Virus protein VP39"/>
    <property type="match status" value="1"/>
</dbReference>
<reference evidence="16" key="1">
    <citation type="submission" date="2022-07" db="EMBL/GenBank/DDBJ databases">
        <title>Genome analysis of Parmales, a sister group of diatoms, reveals the evolutionary specialization of diatoms from phago-mixotrophs to photoautotrophs.</title>
        <authorList>
            <person name="Ban H."/>
            <person name="Sato S."/>
            <person name="Yoshikawa S."/>
            <person name="Kazumasa Y."/>
            <person name="Nakamura Y."/>
            <person name="Ichinomiya M."/>
            <person name="Saitoh K."/>
            <person name="Sato N."/>
            <person name="Blanc-Mathieu R."/>
            <person name="Endo H."/>
            <person name="Kuwata A."/>
            <person name="Ogata H."/>
        </authorList>
    </citation>
    <scope>NUCLEOTIDE SEQUENCE</scope>
</reference>
<feature type="transmembrane region" description="Helical" evidence="15">
    <location>
        <begin position="315"/>
        <end position="332"/>
    </location>
</feature>
<keyword evidence="6" id="KW-0489">Methyltransferase</keyword>